<evidence type="ECO:0000313" key="4">
    <source>
        <dbReference type="Proteomes" id="UP000664122"/>
    </source>
</evidence>
<dbReference type="GO" id="GO:0016787">
    <property type="term" value="F:hydrolase activity"/>
    <property type="evidence" value="ECO:0007669"/>
    <property type="project" value="InterPro"/>
</dbReference>
<dbReference type="RefSeq" id="WP_207257222.1">
    <property type="nucleotide sequence ID" value="NZ_JAFMPP010000005.1"/>
</dbReference>
<keyword evidence="4" id="KW-1185">Reference proteome</keyword>
<dbReference type="Pfam" id="PF01968">
    <property type="entry name" value="Hydantoinase_A"/>
    <property type="match status" value="1"/>
</dbReference>
<dbReference type="InterPro" id="IPR002821">
    <property type="entry name" value="Hydantoinase_A"/>
</dbReference>
<comment type="caution">
    <text evidence="3">The sequence shown here is derived from an EMBL/GenBank/DDBJ whole genome shotgun (WGS) entry which is preliminary data.</text>
</comment>
<dbReference type="PANTHER" id="PTHR11365:SF10">
    <property type="entry name" value="HYDANTOINASE_OXOPROLINASE"/>
    <property type="match status" value="1"/>
</dbReference>
<reference evidence="3" key="1">
    <citation type="submission" date="2021-03" db="EMBL/GenBank/DDBJ databases">
        <title>Whole genome sequence of Jiella sp. CQZ9-1.</title>
        <authorList>
            <person name="Tuo L."/>
        </authorList>
    </citation>
    <scope>NUCLEOTIDE SEQUENCE</scope>
    <source>
        <strain evidence="3">CQZ9-1</strain>
    </source>
</reference>
<gene>
    <name evidence="3" type="ORF">J1C48_07575</name>
</gene>
<dbReference type="AlphaFoldDB" id="A0A939FZU8"/>
<dbReference type="SUPFAM" id="SSF53067">
    <property type="entry name" value="Actin-like ATPase domain"/>
    <property type="match status" value="2"/>
</dbReference>
<organism evidence="3 4">
    <name type="scientific">Jiella flava</name>
    <dbReference type="NCBI Taxonomy" id="2816857"/>
    <lineage>
        <taxon>Bacteria</taxon>
        <taxon>Pseudomonadati</taxon>
        <taxon>Pseudomonadota</taxon>
        <taxon>Alphaproteobacteria</taxon>
        <taxon>Hyphomicrobiales</taxon>
        <taxon>Aurantimonadaceae</taxon>
        <taxon>Jiella</taxon>
    </lineage>
</organism>
<dbReference type="Pfam" id="PF05378">
    <property type="entry name" value="Hydant_A_N"/>
    <property type="match status" value="1"/>
</dbReference>
<dbReference type="InterPro" id="IPR043129">
    <property type="entry name" value="ATPase_NBD"/>
</dbReference>
<name>A0A939FZU8_9HYPH</name>
<sequence length="513" mass="53931">MRIGIDVGGTNTDAALMDGMRVVASCKSPTTGDVSSGIVAALKKVLGDSQVEPAQIEAVMIGTTHFTNAVVERRRLLEVAAVRLGLPATRALPPMTDWPDDLADTLGRHRYMVRGGHEFDGREISPLDEAEILRIAGEMKAKGLKSAAITSVFSPVMPGMEERAAEILRNEIPDIALSLSHEIGRVGFLERENASIMNACLAELSKRVIASFRQALRDMNITAPFYISQNDGTLMTPDHVERYPVLTFASGPTNSMRGAALLAGEPDAMVVDIGGTTSDVGMLMQGFPRESAVAVDIGGVRTNFRMPDVLATGLGGGSLVRDDGARIGPDSVGYEITEKALVFGGDTLTTTDIVVAAGLEDIGDRSRVARIPAATIETALTTMHRMIDEAVDRMKTSAEPLPVILVGGGSILISRDLPSASKVIRPENAAVANAIGAAIAQVGGEVDRIFSLEGTSREVVLEGAKREASANAVAAGAAEGTVNIMDIEEVPLAYLPGSATRIRVKAVGDLVIG</sequence>
<dbReference type="Proteomes" id="UP000664122">
    <property type="component" value="Unassembled WGS sequence"/>
</dbReference>
<dbReference type="InterPro" id="IPR008040">
    <property type="entry name" value="Hydant_A_N"/>
</dbReference>
<protein>
    <submittedName>
        <fullName evidence="3">Hydantoinase/oxoprolinase family protein</fullName>
    </submittedName>
</protein>
<accession>A0A939FZU8</accession>
<evidence type="ECO:0000259" key="2">
    <source>
        <dbReference type="Pfam" id="PF05378"/>
    </source>
</evidence>
<dbReference type="EMBL" id="JAFMPP010000005">
    <property type="protein sequence ID" value="MBO0662429.1"/>
    <property type="molecule type" value="Genomic_DNA"/>
</dbReference>
<evidence type="ECO:0000313" key="3">
    <source>
        <dbReference type="EMBL" id="MBO0662429.1"/>
    </source>
</evidence>
<feature type="domain" description="Hydantoinase/oxoprolinase N-terminal" evidence="2">
    <location>
        <begin position="2"/>
        <end position="171"/>
    </location>
</feature>
<dbReference type="InterPro" id="IPR045079">
    <property type="entry name" value="Oxoprolinase-like"/>
</dbReference>
<dbReference type="PANTHER" id="PTHR11365">
    <property type="entry name" value="5-OXOPROLINASE RELATED"/>
    <property type="match status" value="1"/>
</dbReference>
<dbReference type="Gene3D" id="3.30.420.40">
    <property type="match status" value="1"/>
</dbReference>
<evidence type="ECO:0000259" key="1">
    <source>
        <dbReference type="Pfam" id="PF01968"/>
    </source>
</evidence>
<proteinExistence type="predicted"/>
<feature type="domain" description="Hydantoinase A/oxoprolinase" evidence="1">
    <location>
        <begin position="191"/>
        <end position="358"/>
    </location>
</feature>